<keyword evidence="2" id="KW-1133">Transmembrane helix</keyword>
<dbReference type="EMBL" id="CATYWO010000001">
    <property type="protein sequence ID" value="CAJ0779058.1"/>
    <property type="molecule type" value="Genomic_DNA"/>
</dbReference>
<name>A0ABM9J165_9RALS</name>
<protein>
    <submittedName>
        <fullName evidence="3">Uncharacterized protein</fullName>
    </submittedName>
</protein>
<comment type="caution">
    <text evidence="3">The sequence shown here is derived from an EMBL/GenBank/DDBJ whole genome shotgun (WGS) entry which is preliminary data.</text>
</comment>
<keyword evidence="2" id="KW-0472">Membrane</keyword>
<gene>
    <name evidence="3" type="ORF">LMG7141_00834</name>
</gene>
<feature type="transmembrane region" description="Helical" evidence="2">
    <location>
        <begin position="42"/>
        <end position="60"/>
    </location>
</feature>
<evidence type="ECO:0000256" key="1">
    <source>
        <dbReference type="SAM" id="MobiDB-lite"/>
    </source>
</evidence>
<proteinExistence type="predicted"/>
<organism evidence="3 4">
    <name type="scientific">Ralstonia condita</name>
    <dbReference type="NCBI Taxonomy" id="3058600"/>
    <lineage>
        <taxon>Bacteria</taxon>
        <taxon>Pseudomonadati</taxon>
        <taxon>Pseudomonadota</taxon>
        <taxon>Betaproteobacteria</taxon>
        <taxon>Burkholderiales</taxon>
        <taxon>Burkholderiaceae</taxon>
        <taxon>Ralstonia</taxon>
    </lineage>
</organism>
<keyword evidence="2" id="KW-0812">Transmembrane</keyword>
<evidence type="ECO:0000313" key="4">
    <source>
        <dbReference type="Proteomes" id="UP001189616"/>
    </source>
</evidence>
<dbReference type="Proteomes" id="UP001189616">
    <property type="component" value="Unassembled WGS sequence"/>
</dbReference>
<keyword evidence="4" id="KW-1185">Reference proteome</keyword>
<sequence>MQFSRDVRHYSSTPRSLSSSKFGPYARLSVERRKSLASKAMDWAYVIGLGFCIGVMWYVTVGLRA</sequence>
<evidence type="ECO:0000313" key="3">
    <source>
        <dbReference type="EMBL" id="CAJ0779058.1"/>
    </source>
</evidence>
<feature type="region of interest" description="Disordered" evidence="1">
    <location>
        <begin position="1"/>
        <end position="21"/>
    </location>
</feature>
<feature type="compositionally biased region" description="Polar residues" evidence="1">
    <location>
        <begin position="10"/>
        <end position="21"/>
    </location>
</feature>
<reference evidence="3 4" key="1">
    <citation type="submission" date="2023-07" db="EMBL/GenBank/DDBJ databases">
        <authorList>
            <person name="Peeters C."/>
        </authorList>
    </citation>
    <scope>NUCLEOTIDE SEQUENCE [LARGE SCALE GENOMIC DNA]</scope>
    <source>
        <strain evidence="3 4">LMG 7141</strain>
    </source>
</reference>
<accession>A0ABM9J165</accession>
<evidence type="ECO:0000256" key="2">
    <source>
        <dbReference type="SAM" id="Phobius"/>
    </source>
</evidence>